<name>A0A174HBX6_FLAPL</name>
<proteinExistence type="predicted"/>
<evidence type="ECO:0000259" key="2">
    <source>
        <dbReference type="PROSITE" id="PS51272"/>
    </source>
</evidence>
<evidence type="ECO:0000313" key="3">
    <source>
        <dbReference type="EMBL" id="CUO72383.1"/>
    </source>
</evidence>
<feature type="domain" description="SLH" evidence="2">
    <location>
        <begin position="69"/>
        <end position="132"/>
    </location>
</feature>
<organism evidence="3 4">
    <name type="scientific">Flavonifractor plautii</name>
    <name type="common">Fusobacterium plautii</name>
    <dbReference type="NCBI Taxonomy" id="292800"/>
    <lineage>
        <taxon>Bacteria</taxon>
        <taxon>Bacillati</taxon>
        <taxon>Bacillota</taxon>
        <taxon>Clostridia</taxon>
        <taxon>Eubacteriales</taxon>
        <taxon>Oscillospiraceae</taxon>
        <taxon>Flavonifractor</taxon>
    </lineage>
</organism>
<dbReference type="EMBL" id="CYZT01000152">
    <property type="protein sequence ID" value="CUO72383.1"/>
    <property type="molecule type" value="Genomic_DNA"/>
</dbReference>
<dbReference type="PROSITE" id="PS51272">
    <property type="entry name" value="SLH"/>
    <property type="match status" value="1"/>
</dbReference>
<sequence>MVLVLGLAPAALAAAPAEEEAAQVLAALDIMVGDESGNLNLGATVTRAEFTKLAVAASTSRDAVGDTVSVKPYPDVPQSHWAAPYIKAAVDLGLVQGDLHGNFNPGRSITLAEGVTIVLRLLGYQDSDFTGVWPSGQMAQYRALKLNEGVTAGQDSAMTRRDALYLFYNLMITKNKEGSYYLNVLEPTLSLVNAAGELDRVALINSAMEGPVVAAAGWQSSVPFDAGSATVYRNGSKSSLAAVQNQDVVYWSESMHTLWAYSDKITGTYEAASPSVTSPTSVTVAGKSYTIETTSAAYALSDLGGYQIGDSVTLLLGRSGGVAAVGEAVAADNLIYGVVTKVESTSYDDGKGGTYNARTVTVAGTDGGSYRYQTDNKSLDEGDLVRVNTDGDTIEVKRLTTSTLTGKMSNDGTKLGTYPLADDVQILDTYESCTPIRIYPDRLKGVKFDGNMVRFYALNAQGEISHLILNDVTGDLHQYGVITSVEELDLGTMMGISSSYTYDVGGQKLTFGSTNAIYNLKVGPCQIKMEGPNAVERLYNLSERKLDSVSGSTAVGTNNQKYTLSDNVAVYVYEGGEYQLSSLARISGGNYSLTGWYDKDESAGGRIRVIIAR</sequence>
<evidence type="ECO:0000256" key="1">
    <source>
        <dbReference type="ARBA" id="ARBA00022737"/>
    </source>
</evidence>
<evidence type="ECO:0000313" key="4">
    <source>
        <dbReference type="Proteomes" id="UP000095746"/>
    </source>
</evidence>
<reference evidence="3 4" key="1">
    <citation type="submission" date="2015-09" db="EMBL/GenBank/DDBJ databases">
        <authorList>
            <consortium name="Pathogen Informatics"/>
        </authorList>
    </citation>
    <scope>NUCLEOTIDE SEQUENCE [LARGE SCALE GENOMIC DNA]</scope>
    <source>
        <strain evidence="3 4">2789STDY5608854</strain>
    </source>
</reference>
<dbReference type="AlphaFoldDB" id="A0A174HBX6"/>
<dbReference type="Proteomes" id="UP000095746">
    <property type="component" value="Unassembled WGS sequence"/>
</dbReference>
<accession>A0A174HBX6</accession>
<dbReference type="InterPro" id="IPR001119">
    <property type="entry name" value="SLH_dom"/>
</dbReference>
<gene>
    <name evidence="3" type="ORF">ERS852411_02042</name>
</gene>
<dbReference type="Pfam" id="PF00395">
    <property type="entry name" value="SLH"/>
    <property type="match status" value="2"/>
</dbReference>
<keyword evidence="1" id="KW-0677">Repeat</keyword>
<protein>
    <submittedName>
        <fullName evidence="3">Hexagonal wall protein</fullName>
    </submittedName>
</protein>